<dbReference type="EMBL" id="MCBS01015305">
    <property type="protein sequence ID" value="RKF83853.1"/>
    <property type="molecule type" value="Genomic_DNA"/>
</dbReference>
<feature type="non-terminal residue" evidence="1">
    <location>
        <position position="188"/>
    </location>
</feature>
<dbReference type="AlphaFoldDB" id="A0A420JAL8"/>
<comment type="caution">
    <text evidence="1">The sequence shown here is derived from an EMBL/GenBank/DDBJ whole genome shotgun (WGS) entry which is preliminary data.</text>
</comment>
<name>A0A420JAL8_9PEZI</name>
<dbReference type="Proteomes" id="UP000285326">
    <property type="component" value="Unassembled WGS sequence"/>
</dbReference>
<organism evidence="1 2">
    <name type="scientific">Golovinomyces cichoracearum</name>
    <dbReference type="NCBI Taxonomy" id="62708"/>
    <lineage>
        <taxon>Eukaryota</taxon>
        <taxon>Fungi</taxon>
        <taxon>Dikarya</taxon>
        <taxon>Ascomycota</taxon>
        <taxon>Pezizomycotina</taxon>
        <taxon>Leotiomycetes</taxon>
        <taxon>Erysiphales</taxon>
        <taxon>Erysiphaceae</taxon>
        <taxon>Golovinomyces</taxon>
    </lineage>
</organism>
<sequence length="188" mass="21605">MNLFLLNQSTIYSRLALFLLPAARTLCLSGIYTVVHYHNTSVELASRWGMSMAKCQEVSREFMSSAQGNDLYEGCNQNAQCKAYLYWKFHQKQTALKARPIKLLGIVPHAMSLERAFSKKGKQITPQRSSLSTVTQAKLLRYKDKCDRDFPIPHRKVNTSTRIQADREENIMRKGTNESKRSLNRIKC</sequence>
<evidence type="ECO:0000313" key="1">
    <source>
        <dbReference type="EMBL" id="RKF83853.1"/>
    </source>
</evidence>
<gene>
    <name evidence="1" type="ORF">GcM1_153012</name>
</gene>
<evidence type="ECO:0000313" key="2">
    <source>
        <dbReference type="Proteomes" id="UP000285326"/>
    </source>
</evidence>
<protein>
    <submittedName>
        <fullName evidence="1">Uncharacterized protein</fullName>
    </submittedName>
</protein>
<reference evidence="1 2" key="1">
    <citation type="journal article" date="2018" name="BMC Genomics">
        <title>Comparative genome analyses reveal sequence features reflecting distinct modes of host-adaptation between dicot and monocot powdery mildew.</title>
        <authorList>
            <person name="Wu Y."/>
            <person name="Ma X."/>
            <person name="Pan Z."/>
            <person name="Kale S.D."/>
            <person name="Song Y."/>
            <person name="King H."/>
            <person name="Zhang Q."/>
            <person name="Presley C."/>
            <person name="Deng X."/>
            <person name="Wei C.I."/>
            <person name="Xiao S."/>
        </authorList>
    </citation>
    <scope>NUCLEOTIDE SEQUENCE [LARGE SCALE GENOMIC DNA]</scope>
    <source>
        <strain evidence="1">UMSG1</strain>
    </source>
</reference>
<accession>A0A420JAL8</accession>
<proteinExistence type="predicted"/>